<reference evidence="3" key="2">
    <citation type="submission" date="2015-01" db="EMBL/GenBank/DDBJ databases">
        <title>Evolutionary Origins and Diversification of the Mycorrhizal Mutualists.</title>
        <authorList>
            <consortium name="DOE Joint Genome Institute"/>
            <consortium name="Mycorrhizal Genomics Consortium"/>
            <person name="Kohler A."/>
            <person name="Kuo A."/>
            <person name="Nagy L.G."/>
            <person name="Floudas D."/>
            <person name="Copeland A."/>
            <person name="Barry K.W."/>
            <person name="Cichocki N."/>
            <person name="Veneault-Fourrey C."/>
            <person name="LaButti K."/>
            <person name="Lindquist E.A."/>
            <person name="Lipzen A."/>
            <person name="Lundell T."/>
            <person name="Morin E."/>
            <person name="Murat C."/>
            <person name="Riley R."/>
            <person name="Ohm R."/>
            <person name="Sun H."/>
            <person name="Tunlid A."/>
            <person name="Henrissat B."/>
            <person name="Grigoriev I.V."/>
            <person name="Hibbett D.S."/>
            <person name="Martin F."/>
        </authorList>
    </citation>
    <scope>NUCLEOTIDE SEQUENCE [LARGE SCALE GENOMIC DNA]</scope>
    <source>
        <strain evidence="3">h7</strain>
    </source>
</reference>
<dbReference type="EMBL" id="KN831774">
    <property type="protein sequence ID" value="KIM44271.1"/>
    <property type="molecule type" value="Genomic_DNA"/>
</dbReference>
<proteinExistence type="predicted"/>
<evidence type="ECO:0000313" key="2">
    <source>
        <dbReference type="EMBL" id="KIM44271.1"/>
    </source>
</evidence>
<evidence type="ECO:0000256" key="1">
    <source>
        <dbReference type="SAM" id="MobiDB-lite"/>
    </source>
</evidence>
<dbReference type="AlphaFoldDB" id="A0A0C3CKF7"/>
<accession>A0A0C3CKF7</accession>
<feature type="compositionally biased region" description="Acidic residues" evidence="1">
    <location>
        <begin position="219"/>
        <end position="234"/>
    </location>
</feature>
<feature type="compositionally biased region" description="Acidic residues" evidence="1">
    <location>
        <begin position="94"/>
        <end position="107"/>
    </location>
</feature>
<dbReference type="Proteomes" id="UP000053424">
    <property type="component" value="Unassembled WGS sequence"/>
</dbReference>
<feature type="region of interest" description="Disordered" evidence="1">
    <location>
        <begin position="62"/>
        <end position="288"/>
    </location>
</feature>
<name>A0A0C3CKF7_HEBCY</name>
<feature type="compositionally biased region" description="Basic residues" evidence="1">
    <location>
        <begin position="132"/>
        <end position="146"/>
    </location>
</feature>
<feature type="compositionally biased region" description="Polar residues" evidence="1">
    <location>
        <begin position="241"/>
        <end position="254"/>
    </location>
</feature>
<dbReference type="OrthoDB" id="3892913at2759"/>
<evidence type="ECO:0000313" key="3">
    <source>
        <dbReference type="Proteomes" id="UP000053424"/>
    </source>
</evidence>
<feature type="compositionally biased region" description="Acidic residues" evidence="1">
    <location>
        <begin position="152"/>
        <end position="164"/>
    </location>
</feature>
<reference evidence="2 3" key="1">
    <citation type="submission" date="2014-04" db="EMBL/GenBank/DDBJ databases">
        <authorList>
            <consortium name="DOE Joint Genome Institute"/>
            <person name="Kuo A."/>
            <person name="Gay G."/>
            <person name="Dore J."/>
            <person name="Kohler A."/>
            <person name="Nagy L.G."/>
            <person name="Floudas D."/>
            <person name="Copeland A."/>
            <person name="Barry K.W."/>
            <person name="Cichocki N."/>
            <person name="Veneault-Fourrey C."/>
            <person name="LaButti K."/>
            <person name="Lindquist E.A."/>
            <person name="Lipzen A."/>
            <person name="Lundell T."/>
            <person name="Morin E."/>
            <person name="Murat C."/>
            <person name="Sun H."/>
            <person name="Tunlid A."/>
            <person name="Henrissat B."/>
            <person name="Grigoriev I.V."/>
            <person name="Hibbett D.S."/>
            <person name="Martin F."/>
            <person name="Nordberg H.P."/>
            <person name="Cantor M.N."/>
            <person name="Hua S.X."/>
        </authorList>
    </citation>
    <scope>NUCLEOTIDE SEQUENCE [LARGE SCALE GENOMIC DNA]</scope>
    <source>
        <strain evidence="3">h7</strain>
    </source>
</reference>
<dbReference type="SMART" id="SM00384">
    <property type="entry name" value="AT_hook"/>
    <property type="match status" value="2"/>
</dbReference>
<keyword evidence="3" id="KW-1185">Reference proteome</keyword>
<feature type="compositionally biased region" description="Basic and acidic residues" evidence="1">
    <location>
        <begin position="274"/>
        <end position="288"/>
    </location>
</feature>
<feature type="compositionally biased region" description="Low complexity" evidence="1">
    <location>
        <begin position="208"/>
        <end position="218"/>
    </location>
</feature>
<feature type="compositionally biased region" description="Polar residues" evidence="1">
    <location>
        <begin position="68"/>
        <end position="78"/>
    </location>
</feature>
<dbReference type="PRINTS" id="PR00929">
    <property type="entry name" value="ATHOOK"/>
</dbReference>
<protein>
    <submittedName>
        <fullName evidence="2">Uncharacterized protein</fullName>
    </submittedName>
</protein>
<gene>
    <name evidence="2" type="ORF">M413DRAFT_443290</name>
</gene>
<organism evidence="2 3">
    <name type="scientific">Hebeloma cylindrosporum</name>
    <dbReference type="NCBI Taxonomy" id="76867"/>
    <lineage>
        <taxon>Eukaryota</taxon>
        <taxon>Fungi</taxon>
        <taxon>Dikarya</taxon>
        <taxon>Basidiomycota</taxon>
        <taxon>Agaricomycotina</taxon>
        <taxon>Agaricomycetes</taxon>
        <taxon>Agaricomycetidae</taxon>
        <taxon>Agaricales</taxon>
        <taxon>Agaricineae</taxon>
        <taxon>Hymenogastraceae</taxon>
        <taxon>Hebeloma</taxon>
    </lineage>
</organism>
<dbReference type="STRING" id="686832.A0A0C3CKF7"/>
<dbReference type="GO" id="GO:0003677">
    <property type="term" value="F:DNA binding"/>
    <property type="evidence" value="ECO:0007669"/>
    <property type="project" value="InterPro"/>
</dbReference>
<dbReference type="HOGENOM" id="CLU_877204_0_0_1"/>
<dbReference type="InterPro" id="IPR017956">
    <property type="entry name" value="AT_hook_DNA-bd_motif"/>
</dbReference>
<sequence length="288" mass="31327">MSKQDQFPWDVLKAECLRLVCSQVVQASNHDGSFTAPARKDEMIQFLQSVSGRGLDAAIKLAAKNRTPAKSTPATPKSSPRKRRISHARRDTDGNDTNEDGEEEPSDETYNTRYKGVKRVKVRADPPVKSSRSPRKAARPRGRPRKSAQATDDNDDDDAEEEATASDQPPAVKRGRGRPKKSGASESVKPPSQRQVFDGVVLEKRNTPAQPASAPSPAEEGEEDGDGEMEEEDLTLAAINGNGNEDLSSLGGSNKENDPNEAFKYTGPDENDADRDADGDPDETRNEV</sequence>